<keyword evidence="3" id="KW-1185">Reference proteome</keyword>
<proteinExistence type="predicted"/>
<name>A0A8J3T9M1_9ACTN</name>
<evidence type="ECO:0000313" key="3">
    <source>
        <dbReference type="Proteomes" id="UP000599074"/>
    </source>
</evidence>
<dbReference type="EMBL" id="BOON01000019">
    <property type="protein sequence ID" value="GII22768.1"/>
    <property type="molecule type" value="Genomic_DNA"/>
</dbReference>
<accession>A0A8J3T9M1</accession>
<dbReference type="RefSeq" id="WP_203935554.1">
    <property type="nucleotide sequence ID" value="NZ_BOON01000019.1"/>
</dbReference>
<feature type="region of interest" description="Disordered" evidence="1">
    <location>
        <begin position="32"/>
        <end position="51"/>
    </location>
</feature>
<evidence type="ECO:0000313" key="2">
    <source>
        <dbReference type="EMBL" id="GII22768.1"/>
    </source>
</evidence>
<evidence type="ECO:0000256" key="1">
    <source>
        <dbReference type="SAM" id="MobiDB-lite"/>
    </source>
</evidence>
<gene>
    <name evidence="2" type="ORF">Pme01_23650</name>
</gene>
<comment type="caution">
    <text evidence="2">The sequence shown here is derived from an EMBL/GenBank/DDBJ whole genome shotgun (WGS) entry which is preliminary data.</text>
</comment>
<sequence>MTRSSTCSAARWPTRRGATDYLGDHQTKLTRSFHPKLWNQPDGDGPRHDEPTRQALAEAVALVEYGRSADARRTLVRIATNEPTMAETWLRTLITQLK</sequence>
<protein>
    <recommendedName>
        <fullName evidence="4">Tetratricopeptide repeat protein</fullName>
    </recommendedName>
</protein>
<dbReference type="Proteomes" id="UP000599074">
    <property type="component" value="Unassembled WGS sequence"/>
</dbReference>
<reference evidence="2" key="1">
    <citation type="submission" date="2021-01" db="EMBL/GenBank/DDBJ databases">
        <title>Whole genome shotgun sequence of Planosporangium mesophilum NBRC 109066.</title>
        <authorList>
            <person name="Komaki H."/>
            <person name="Tamura T."/>
        </authorList>
    </citation>
    <scope>NUCLEOTIDE SEQUENCE</scope>
    <source>
        <strain evidence="2">NBRC 109066</strain>
    </source>
</reference>
<evidence type="ECO:0008006" key="4">
    <source>
        <dbReference type="Google" id="ProtNLM"/>
    </source>
</evidence>
<dbReference type="AlphaFoldDB" id="A0A8J3T9M1"/>
<organism evidence="2 3">
    <name type="scientific">Planosporangium mesophilum</name>
    <dbReference type="NCBI Taxonomy" id="689768"/>
    <lineage>
        <taxon>Bacteria</taxon>
        <taxon>Bacillati</taxon>
        <taxon>Actinomycetota</taxon>
        <taxon>Actinomycetes</taxon>
        <taxon>Micromonosporales</taxon>
        <taxon>Micromonosporaceae</taxon>
        <taxon>Planosporangium</taxon>
    </lineage>
</organism>